<proteinExistence type="inferred from homology"/>
<sequence>MRTILMVAEKPSLAASLATILSNGKNSSRKGSNGACSVHEWSGTFQNQPARLKMTSVCGHVFGVDFESKYNNWDRVDPVELFSCPIEKKEAMAKLRMPAFLASEAKGCDILVLWLDCDKEGENICFEVMSSVAKSMNANVYSDSVTYRARFSAITDKDIKAAFNNLAHPNENEAKSVDARQELDLRIGCAFTRFQTKFFQGKYGDLDASLISYGPCQTPTLGFCVQRHDEIQSFKPETFWVLQVSAMTKDGTTVPLEWERVRSFDRDVANMFLQLVKQEKEGRVVSVISKEKAKPRPVALNTVELMRVASSGLNMGPHHAMQIAERLYIQGYISYPRTETTRYPENFDLAGTLKQQQGSPDWGKEVKEIITQGISRPKGGHDAGDHPPITPMKAATRYELDGDAWTLYDYITRHFIGTLARDCRYMSTTIKIVINEEMFSVTGKTLIDPGYTSVMTWQAFGKNEIVPNFTENEMVPIQNARITERQTAPPDYLTEAELITLMEKHGIGTDASIPVHINNISQRNYVTVTPGRKLKPTTLGIVLVHGYQKIDAELVLPTMRSAVEEQLNLIAQGKANFNAVLKHTMNIFKLKFQYFVQNIDGMDQLFEVSFSPLSASGKAHSRCGKCRRYLKYIQAKPARLHCPQCDETYSIPQNGTIKIFKELKCPLDDFELLCWTTGNKGKSFVFCPYCYNNPPFKDMRKGNGCSSCTHPTCAYSLNSNGVINCAECEYGVLVLDPSSGPKWKLGCNRCDTIINLLDDAQKITILDDNCDCGAQLVDVEYKAEKSKLPNQVTEMKGCIFCSPEFAKLVDKPKVAVISRPPRPFRGGKAAGARGGRGTGGRGGRGGLGRGKPKDKMAQLAAYFV</sequence>
<comment type="catalytic activity">
    <reaction evidence="1 8">
        <text>ATP-independent breakage of single-stranded DNA, followed by passage and rejoining.</text>
        <dbReference type="EC" id="5.6.2.1"/>
    </reaction>
</comment>
<comment type="function">
    <text evidence="8">Introduces a single-strand break via transesterification at a target site in duplex DNA. Releases the supercoiling and torsional tension of DNA introduced during the DNA replication and transcription by transiently cleaving and rejoining one strand of the DNA duplex. The scissile phosphodiester is attacked by the catalytic tyrosine of the enzyme, resulting in the formation of a DNA-(5'-phosphotyrosyl)-enzyme intermediate and the expulsion of a 3'-OH DNA strand.</text>
</comment>
<dbReference type="GO" id="GO:0006265">
    <property type="term" value="P:DNA topological change"/>
    <property type="evidence" value="ECO:0007669"/>
    <property type="project" value="InterPro"/>
</dbReference>
<dbReference type="Pfam" id="PF01131">
    <property type="entry name" value="Topoisom_bac"/>
    <property type="match status" value="1"/>
</dbReference>
<dbReference type="CDD" id="cd00186">
    <property type="entry name" value="TOP1Ac"/>
    <property type="match status" value="1"/>
</dbReference>
<dbReference type="PROSITE" id="PS50880">
    <property type="entry name" value="TOPRIM"/>
    <property type="match status" value="1"/>
</dbReference>
<dbReference type="InterPro" id="IPR013497">
    <property type="entry name" value="Topo_IA_cen"/>
</dbReference>
<feature type="region of interest" description="Disordered" evidence="9">
    <location>
        <begin position="820"/>
        <end position="854"/>
    </location>
</feature>
<dbReference type="GO" id="GO:0006281">
    <property type="term" value="P:DNA repair"/>
    <property type="evidence" value="ECO:0007669"/>
    <property type="project" value="TreeGrafter"/>
</dbReference>
<dbReference type="InterPro" id="IPR056452">
    <property type="entry name" value="Zn_ribbon_TOP3B"/>
</dbReference>
<dbReference type="SMART" id="SM00493">
    <property type="entry name" value="TOPRIM"/>
    <property type="match status" value="1"/>
</dbReference>
<dbReference type="SMART" id="SM00437">
    <property type="entry name" value="TOP1Ac"/>
    <property type="match status" value="1"/>
</dbReference>
<evidence type="ECO:0000313" key="12">
    <source>
        <dbReference type="EMBL" id="CAG9768502.1"/>
    </source>
</evidence>
<evidence type="ECO:0000256" key="9">
    <source>
        <dbReference type="SAM" id="MobiDB-lite"/>
    </source>
</evidence>
<feature type="compositionally biased region" description="Gly residues" evidence="9">
    <location>
        <begin position="828"/>
        <end position="849"/>
    </location>
</feature>
<dbReference type="OrthoDB" id="430051at2759"/>
<keyword evidence="13" id="KW-1185">Reference proteome</keyword>
<dbReference type="Gene3D" id="3.40.50.140">
    <property type="match status" value="1"/>
</dbReference>
<dbReference type="InterPro" id="IPR013824">
    <property type="entry name" value="Topo_IA_cen_sub1"/>
</dbReference>
<dbReference type="GO" id="GO:0003917">
    <property type="term" value="F:DNA topoisomerase type I (single strand cut, ATP-independent) activity"/>
    <property type="evidence" value="ECO:0007669"/>
    <property type="project" value="UniProtKB-EC"/>
</dbReference>
<keyword evidence="5 8" id="KW-0238">DNA-binding</keyword>
<evidence type="ECO:0000256" key="3">
    <source>
        <dbReference type="ARBA" id="ARBA00012891"/>
    </source>
</evidence>
<comment type="function">
    <text evidence="7">Releases the supercoiling and torsional tension of DNA introduced during the DNA replication and transcription by transiently cleaving and rejoining one strand of the DNA duplex. Introduces a single-strand break via transesterification at a target site in duplex DNA. The scissile phosphodiester is attacked by the catalytic tyrosine of the enzyme, resulting in the formation of a DNA-(5'-phosphotyrosyl)-enzyme intermediate and the expulsion of a 3'-OH DNA strand. The free DNA strand than undergoes passage around the unbroken strand thus removing DNA supercoils. Finally, in the religation step, the DNA 3'-OH attacks the covalent intermediate to expel the active-site tyrosine and restore the DNA phosphodiester backbone. Weakly relaxes negative supercoils and displays a distinct preference for binding single-stranded DNA.</text>
</comment>
<evidence type="ECO:0000256" key="7">
    <source>
        <dbReference type="ARBA" id="ARBA00056363"/>
    </source>
</evidence>
<dbReference type="InterPro" id="IPR000380">
    <property type="entry name" value="Topo_IA"/>
</dbReference>
<evidence type="ECO:0000259" key="10">
    <source>
        <dbReference type="PROSITE" id="PS50880"/>
    </source>
</evidence>
<dbReference type="InterPro" id="IPR006171">
    <property type="entry name" value="TOPRIM_dom"/>
</dbReference>
<dbReference type="InterPro" id="IPR013826">
    <property type="entry name" value="Topo_IA_cen_sub3"/>
</dbReference>
<dbReference type="InterPro" id="IPR003601">
    <property type="entry name" value="Topo_IA_2"/>
</dbReference>
<dbReference type="GO" id="GO:0003677">
    <property type="term" value="F:DNA binding"/>
    <property type="evidence" value="ECO:0007669"/>
    <property type="project" value="UniProtKB-KW"/>
</dbReference>
<evidence type="ECO:0000256" key="6">
    <source>
        <dbReference type="ARBA" id="ARBA00023235"/>
    </source>
</evidence>
<dbReference type="PANTHER" id="PTHR11390">
    <property type="entry name" value="PROKARYOTIC DNA TOPOISOMERASE"/>
    <property type="match status" value="1"/>
</dbReference>
<name>A0A9N9MPS0_9CUCU</name>
<protein>
    <recommendedName>
        <fullName evidence="3 8">DNA topoisomerase</fullName>
        <ecNumber evidence="3 8">5.6.2.1</ecNumber>
    </recommendedName>
</protein>
<organism evidence="12 13">
    <name type="scientific">Ceutorhynchus assimilis</name>
    <name type="common">cabbage seed weevil</name>
    <dbReference type="NCBI Taxonomy" id="467358"/>
    <lineage>
        <taxon>Eukaryota</taxon>
        <taxon>Metazoa</taxon>
        <taxon>Ecdysozoa</taxon>
        <taxon>Arthropoda</taxon>
        <taxon>Hexapoda</taxon>
        <taxon>Insecta</taxon>
        <taxon>Pterygota</taxon>
        <taxon>Neoptera</taxon>
        <taxon>Endopterygota</taxon>
        <taxon>Coleoptera</taxon>
        <taxon>Polyphaga</taxon>
        <taxon>Cucujiformia</taxon>
        <taxon>Curculionidae</taxon>
        <taxon>Ceutorhynchinae</taxon>
        <taxon>Ceutorhynchus</taxon>
    </lineage>
</organism>
<dbReference type="InterPro" id="IPR003602">
    <property type="entry name" value="Topo_IA_DNA-bd_dom"/>
</dbReference>
<dbReference type="CDD" id="cd03362">
    <property type="entry name" value="TOPRIM_TopoIA_TopoIII"/>
    <property type="match status" value="1"/>
</dbReference>
<reference evidence="12" key="1">
    <citation type="submission" date="2022-01" db="EMBL/GenBank/DDBJ databases">
        <authorList>
            <person name="King R."/>
        </authorList>
    </citation>
    <scope>NUCLEOTIDE SEQUENCE</scope>
</reference>
<dbReference type="Proteomes" id="UP001152799">
    <property type="component" value="Chromosome 4"/>
</dbReference>
<evidence type="ECO:0000256" key="4">
    <source>
        <dbReference type="ARBA" id="ARBA00023029"/>
    </source>
</evidence>
<dbReference type="InterPro" id="IPR023405">
    <property type="entry name" value="Topo_IA_core_domain"/>
</dbReference>
<accession>A0A9N9MPS0</accession>
<dbReference type="SMART" id="SM00436">
    <property type="entry name" value="TOP1Bc"/>
    <property type="match status" value="1"/>
</dbReference>
<keyword evidence="4 8" id="KW-0799">Topoisomerase</keyword>
<dbReference type="EMBL" id="OU892280">
    <property type="protein sequence ID" value="CAG9768502.1"/>
    <property type="molecule type" value="Genomic_DNA"/>
</dbReference>
<dbReference type="GO" id="GO:0006310">
    <property type="term" value="P:DNA recombination"/>
    <property type="evidence" value="ECO:0007669"/>
    <property type="project" value="TreeGrafter"/>
</dbReference>
<evidence type="ECO:0000256" key="1">
    <source>
        <dbReference type="ARBA" id="ARBA00000213"/>
    </source>
</evidence>
<dbReference type="PANTHER" id="PTHR11390:SF20">
    <property type="entry name" value="DNA TOPOISOMERASE 3-BETA-1"/>
    <property type="match status" value="1"/>
</dbReference>
<dbReference type="Gene3D" id="1.10.460.10">
    <property type="entry name" value="Topoisomerase I, domain 2"/>
    <property type="match status" value="1"/>
</dbReference>
<dbReference type="AlphaFoldDB" id="A0A9N9MPS0"/>
<comment type="similarity">
    <text evidence="2 8">Belongs to the type IA topoisomerase family.</text>
</comment>
<dbReference type="PRINTS" id="PR00417">
    <property type="entry name" value="PRTPISMRASEI"/>
</dbReference>
<dbReference type="Pfam" id="PF23546">
    <property type="entry name" value="Zn_ribbon_TOP3B"/>
    <property type="match status" value="1"/>
</dbReference>
<gene>
    <name evidence="12" type="ORF">CEUTPL_LOCUS9038</name>
</gene>
<feature type="domain" description="Topo IA-type catalytic" evidence="11">
    <location>
        <begin position="170"/>
        <end position="592"/>
    </location>
</feature>
<dbReference type="InterPro" id="IPR034144">
    <property type="entry name" value="TOPRIM_TopoIII"/>
</dbReference>
<evidence type="ECO:0000259" key="11">
    <source>
        <dbReference type="PROSITE" id="PS52039"/>
    </source>
</evidence>
<dbReference type="Pfam" id="PF01751">
    <property type="entry name" value="Toprim"/>
    <property type="match status" value="1"/>
</dbReference>
<dbReference type="InterPro" id="IPR013825">
    <property type="entry name" value="Topo_IA_cen_sub2"/>
</dbReference>
<feature type="domain" description="Toprim" evidence="10">
    <location>
        <begin position="3"/>
        <end position="153"/>
    </location>
</feature>
<dbReference type="FunFam" id="1.10.290.10:FF:000001">
    <property type="entry name" value="DNA topoisomerase"/>
    <property type="match status" value="1"/>
</dbReference>
<dbReference type="Gene3D" id="1.10.290.10">
    <property type="entry name" value="Topoisomerase I, domain 4"/>
    <property type="match status" value="1"/>
</dbReference>
<dbReference type="EC" id="5.6.2.1" evidence="3 8"/>
<evidence type="ECO:0000256" key="5">
    <source>
        <dbReference type="ARBA" id="ARBA00023125"/>
    </source>
</evidence>
<evidence type="ECO:0000313" key="13">
    <source>
        <dbReference type="Proteomes" id="UP001152799"/>
    </source>
</evidence>
<evidence type="ECO:0000256" key="8">
    <source>
        <dbReference type="RuleBase" id="RU362092"/>
    </source>
</evidence>
<keyword evidence="6 8" id="KW-0413">Isomerase</keyword>
<dbReference type="SUPFAM" id="SSF56712">
    <property type="entry name" value="Prokaryotic type I DNA topoisomerase"/>
    <property type="match status" value="1"/>
</dbReference>
<evidence type="ECO:0000256" key="2">
    <source>
        <dbReference type="ARBA" id="ARBA00009446"/>
    </source>
</evidence>
<dbReference type="GO" id="GO:0005634">
    <property type="term" value="C:nucleus"/>
    <property type="evidence" value="ECO:0007669"/>
    <property type="project" value="TreeGrafter"/>
</dbReference>
<dbReference type="Gene3D" id="2.70.20.10">
    <property type="entry name" value="Topoisomerase I, domain 3"/>
    <property type="match status" value="1"/>
</dbReference>
<dbReference type="FunFam" id="3.40.50.140:FF:000002">
    <property type="entry name" value="DNA topoisomerase"/>
    <property type="match status" value="1"/>
</dbReference>
<dbReference type="PROSITE" id="PS52039">
    <property type="entry name" value="TOPO_IA_2"/>
    <property type="match status" value="1"/>
</dbReference>